<dbReference type="AlphaFoldDB" id="A0A7C2NYY7"/>
<dbReference type="InterPro" id="IPR036583">
    <property type="entry name" value="23S_rRNA_IVS_sf"/>
</dbReference>
<dbReference type="SUPFAM" id="SSF158446">
    <property type="entry name" value="IVS-encoded protein-like"/>
    <property type="match status" value="1"/>
</dbReference>
<comment type="caution">
    <text evidence="1">The sequence shown here is derived from an EMBL/GenBank/DDBJ whole genome shotgun (WGS) entry which is preliminary data.</text>
</comment>
<reference evidence="1" key="1">
    <citation type="journal article" date="2020" name="mSystems">
        <title>Genome- and Community-Level Interaction Insights into Carbon Utilization and Element Cycling Functions of Hydrothermarchaeota in Hydrothermal Sediment.</title>
        <authorList>
            <person name="Zhou Z."/>
            <person name="Liu Y."/>
            <person name="Xu W."/>
            <person name="Pan J."/>
            <person name="Luo Z.H."/>
            <person name="Li M."/>
        </authorList>
    </citation>
    <scope>NUCLEOTIDE SEQUENCE [LARGE SCALE GENOMIC DNA]</scope>
    <source>
        <strain evidence="1">SpSt-339</strain>
    </source>
</reference>
<proteinExistence type="predicted"/>
<dbReference type="PANTHER" id="PTHR38471:SF2">
    <property type="entry name" value="FOUR HELIX BUNDLE PROTEIN"/>
    <property type="match status" value="1"/>
</dbReference>
<name>A0A7C2NYY7_9PLAN</name>
<evidence type="ECO:0000313" key="1">
    <source>
        <dbReference type="EMBL" id="HEN14314.1"/>
    </source>
</evidence>
<protein>
    <submittedName>
        <fullName evidence="1">Four helix bundle protein</fullName>
    </submittedName>
</protein>
<dbReference type="InterPro" id="IPR012657">
    <property type="entry name" value="23S_rRNA-intervening_sequence"/>
</dbReference>
<dbReference type="Pfam" id="PF05635">
    <property type="entry name" value="23S_rRNA_IVP"/>
    <property type="match status" value="1"/>
</dbReference>
<sequence>MRNYRELIVWQKAHELTLAAYRLSQRFPGDERFGLTCQLRDAMKSVPANIAEGCGRDSDREFVRFLRIAAGSASEADYHLLLARDLGYLDEDAFNACTATLDEVRRMLTALIKRFRDSH</sequence>
<dbReference type="NCBIfam" id="TIGR02436">
    <property type="entry name" value="four helix bundle protein"/>
    <property type="match status" value="1"/>
</dbReference>
<dbReference type="Gene3D" id="1.20.1440.60">
    <property type="entry name" value="23S rRNA-intervening sequence"/>
    <property type="match status" value="1"/>
</dbReference>
<accession>A0A7C2NYY7</accession>
<gene>
    <name evidence="1" type="ORF">ENQ76_02440</name>
</gene>
<dbReference type="PANTHER" id="PTHR38471">
    <property type="entry name" value="FOUR HELIX BUNDLE PROTEIN"/>
    <property type="match status" value="1"/>
</dbReference>
<dbReference type="CDD" id="cd16377">
    <property type="entry name" value="23S_rRNA_IVP_like"/>
    <property type="match status" value="1"/>
</dbReference>
<dbReference type="EMBL" id="DSOK01000076">
    <property type="protein sequence ID" value="HEN14314.1"/>
    <property type="molecule type" value="Genomic_DNA"/>
</dbReference>
<organism evidence="1">
    <name type="scientific">Schlesneria paludicola</name>
    <dbReference type="NCBI Taxonomy" id="360056"/>
    <lineage>
        <taxon>Bacteria</taxon>
        <taxon>Pseudomonadati</taxon>
        <taxon>Planctomycetota</taxon>
        <taxon>Planctomycetia</taxon>
        <taxon>Planctomycetales</taxon>
        <taxon>Planctomycetaceae</taxon>
        <taxon>Schlesneria</taxon>
    </lineage>
</organism>